<comment type="caution">
    <text evidence="1">The sequence shown here is derived from an EMBL/GenBank/DDBJ whole genome shotgun (WGS) entry which is preliminary data.</text>
</comment>
<reference evidence="1 2" key="1">
    <citation type="journal article" date="2012" name="FEBS Lett.">
        <title>Anammox organism KSU-1 expresses a NirK-type copper-containing nitrite reductase instead of a NirS-type with cytochrome cd1.</title>
        <authorList>
            <person name="Hira D."/>
            <person name="Toh H."/>
            <person name="Migita C.T."/>
            <person name="Okubo H."/>
            <person name="Nishiyama T."/>
            <person name="Hattori M."/>
            <person name="Furukawa K."/>
            <person name="Fujii T."/>
        </authorList>
    </citation>
    <scope>NUCLEOTIDE SEQUENCE [LARGE SCALE GENOMIC DNA]</scope>
</reference>
<organism evidence="1 2">
    <name type="scientific">Candidatus Jettenia caeni</name>
    <dbReference type="NCBI Taxonomy" id="247490"/>
    <lineage>
        <taxon>Bacteria</taxon>
        <taxon>Pseudomonadati</taxon>
        <taxon>Planctomycetota</taxon>
        <taxon>Candidatus Brocadiia</taxon>
        <taxon>Candidatus Brocadiales</taxon>
        <taxon>Candidatus Brocadiaceae</taxon>
        <taxon>Candidatus Jettenia</taxon>
    </lineage>
</organism>
<dbReference type="Proteomes" id="UP000002985">
    <property type="component" value="Unassembled WGS sequence"/>
</dbReference>
<protein>
    <submittedName>
        <fullName evidence="1">Uncharacterized protein</fullName>
    </submittedName>
</protein>
<name>I3IHT0_9BACT</name>
<sequence length="57" mass="6335">MGKNSGEFATKYEKRVTDIQRAAEWYYLNRSCFGGDMQSGGFALSSVTGIVSIPFMM</sequence>
<gene>
    <name evidence="1" type="ORF">KSU1_B0418</name>
</gene>
<dbReference type="STRING" id="247490.KSU1_B0418"/>
<keyword evidence="2" id="KW-1185">Reference proteome</keyword>
<dbReference type="AlphaFoldDB" id="I3IHT0"/>
<evidence type="ECO:0000313" key="1">
    <source>
        <dbReference type="EMBL" id="GAB61275.1"/>
    </source>
</evidence>
<proteinExistence type="predicted"/>
<evidence type="ECO:0000313" key="2">
    <source>
        <dbReference type="Proteomes" id="UP000002985"/>
    </source>
</evidence>
<dbReference type="EMBL" id="BAFH01000002">
    <property type="protein sequence ID" value="GAB61275.1"/>
    <property type="molecule type" value="Genomic_DNA"/>
</dbReference>
<accession>I3IHT0</accession>